<organism evidence="1 2">
    <name type="scientific">Sesamum alatum</name>
    <dbReference type="NCBI Taxonomy" id="300844"/>
    <lineage>
        <taxon>Eukaryota</taxon>
        <taxon>Viridiplantae</taxon>
        <taxon>Streptophyta</taxon>
        <taxon>Embryophyta</taxon>
        <taxon>Tracheophyta</taxon>
        <taxon>Spermatophyta</taxon>
        <taxon>Magnoliopsida</taxon>
        <taxon>eudicotyledons</taxon>
        <taxon>Gunneridae</taxon>
        <taxon>Pentapetalae</taxon>
        <taxon>asterids</taxon>
        <taxon>lamiids</taxon>
        <taxon>Lamiales</taxon>
        <taxon>Pedaliaceae</taxon>
        <taxon>Sesamum</taxon>
    </lineage>
</organism>
<name>A0AAE1Y870_9LAMI</name>
<keyword evidence="2" id="KW-1185">Reference proteome</keyword>
<accession>A0AAE1Y870</accession>
<comment type="caution">
    <text evidence="1">The sequence shown here is derived from an EMBL/GenBank/DDBJ whole genome shotgun (WGS) entry which is preliminary data.</text>
</comment>
<dbReference type="AlphaFoldDB" id="A0AAE1Y870"/>
<gene>
    <name evidence="1" type="ORF">Salat_1739600</name>
</gene>
<reference evidence="1" key="1">
    <citation type="submission" date="2020-06" db="EMBL/GenBank/DDBJ databases">
        <authorList>
            <person name="Li T."/>
            <person name="Hu X."/>
            <person name="Zhang T."/>
            <person name="Song X."/>
            <person name="Zhang H."/>
            <person name="Dai N."/>
            <person name="Sheng W."/>
            <person name="Hou X."/>
            <person name="Wei L."/>
        </authorList>
    </citation>
    <scope>NUCLEOTIDE SEQUENCE</scope>
    <source>
        <strain evidence="1">3651</strain>
        <tissue evidence="1">Leaf</tissue>
    </source>
</reference>
<proteinExistence type="predicted"/>
<dbReference type="PANTHER" id="PTHR33710">
    <property type="entry name" value="BNAC02G09200D PROTEIN"/>
    <property type="match status" value="1"/>
</dbReference>
<evidence type="ECO:0000313" key="1">
    <source>
        <dbReference type="EMBL" id="KAK4425456.1"/>
    </source>
</evidence>
<dbReference type="EMBL" id="JACGWO010000006">
    <property type="protein sequence ID" value="KAK4425456.1"/>
    <property type="molecule type" value="Genomic_DNA"/>
</dbReference>
<reference evidence="1" key="2">
    <citation type="journal article" date="2024" name="Plant">
        <title>Genomic evolution and insights into agronomic trait innovations of Sesamum species.</title>
        <authorList>
            <person name="Miao H."/>
            <person name="Wang L."/>
            <person name="Qu L."/>
            <person name="Liu H."/>
            <person name="Sun Y."/>
            <person name="Le M."/>
            <person name="Wang Q."/>
            <person name="Wei S."/>
            <person name="Zheng Y."/>
            <person name="Lin W."/>
            <person name="Duan Y."/>
            <person name="Cao H."/>
            <person name="Xiong S."/>
            <person name="Wang X."/>
            <person name="Wei L."/>
            <person name="Li C."/>
            <person name="Ma Q."/>
            <person name="Ju M."/>
            <person name="Zhao R."/>
            <person name="Li G."/>
            <person name="Mu C."/>
            <person name="Tian Q."/>
            <person name="Mei H."/>
            <person name="Zhang T."/>
            <person name="Gao T."/>
            <person name="Zhang H."/>
        </authorList>
    </citation>
    <scope>NUCLEOTIDE SEQUENCE</scope>
    <source>
        <strain evidence="1">3651</strain>
    </source>
</reference>
<sequence>MPRTSVQQLPRFGSNHAPLLTRVSSDFQQALASFRFQNMWCYHSDFLQVVAACWALPVHLSRMARLKEKLMRLKQQLRHWNKTTFGDVFRNLSDAEATVRIDEWEYDQNPSDDNLMAMNWATTLF</sequence>
<dbReference type="PANTHER" id="PTHR33710:SF62">
    <property type="entry name" value="DUF4283 DOMAIN PROTEIN"/>
    <property type="match status" value="1"/>
</dbReference>
<protein>
    <submittedName>
        <fullName evidence="1">Uncharacterized protein</fullName>
    </submittedName>
</protein>
<evidence type="ECO:0000313" key="2">
    <source>
        <dbReference type="Proteomes" id="UP001293254"/>
    </source>
</evidence>
<dbReference type="Proteomes" id="UP001293254">
    <property type="component" value="Unassembled WGS sequence"/>
</dbReference>